<keyword evidence="2" id="KW-1185">Reference proteome</keyword>
<dbReference type="Gene3D" id="2.40.110.10">
    <property type="entry name" value="Butyryl-CoA Dehydrogenase, subunit A, domain 2"/>
    <property type="match status" value="1"/>
</dbReference>
<comment type="caution">
    <text evidence="1">The sequence shown here is derived from an EMBL/GenBank/DDBJ whole genome shotgun (WGS) entry which is preliminary data.</text>
</comment>
<sequence>MDTLLDAYVFPDALDEALLAMRAAGYDRLPLPGAGATLLRWQILATVARHDLSLAKLYESHTDALAILHELEGGEAPDGFWAVWCAEPPTHRVRATPTGDGTLLNLQGSKAWCSGARRVSHALISVWDGEQPRLAAVSMSQPGVHITDQGWHATGMSATESVDVVFDNATARAVGAPGAYVDRPGFMHGAAGIAACWYGAASAIADPVLEAARRRGEDPHALAHLGAIDVALAQGANALRAAASDIDAHPRESCTRSIRRARLAVEAVVDKVQWHAGRALGASPFCKDADFARRVADLPVFVRQSHAERDLATHAQELLRPAGSSPWRL</sequence>
<evidence type="ECO:0000313" key="1">
    <source>
        <dbReference type="EMBL" id="OZI52261.1"/>
    </source>
</evidence>
<name>A0A261TSK5_9BORD</name>
<dbReference type="SUPFAM" id="SSF56645">
    <property type="entry name" value="Acyl-CoA dehydrogenase NM domain-like"/>
    <property type="match status" value="1"/>
</dbReference>
<gene>
    <name evidence="1" type="ORF">CAL25_11160</name>
</gene>
<dbReference type="Proteomes" id="UP000216913">
    <property type="component" value="Unassembled WGS sequence"/>
</dbReference>
<dbReference type="AlphaFoldDB" id="A0A261TSK5"/>
<dbReference type="InterPro" id="IPR046373">
    <property type="entry name" value="Acyl-CoA_Oxase/DH_mid-dom_sf"/>
</dbReference>
<dbReference type="GO" id="GO:0016627">
    <property type="term" value="F:oxidoreductase activity, acting on the CH-CH group of donors"/>
    <property type="evidence" value="ECO:0007669"/>
    <property type="project" value="InterPro"/>
</dbReference>
<dbReference type="EMBL" id="NEVP01000006">
    <property type="protein sequence ID" value="OZI52261.1"/>
    <property type="molecule type" value="Genomic_DNA"/>
</dbReference>
<dbReference type="InterPro" id="IPR009100">
    <property type="entry name" value="AcylCoA_DH/oxidase_NM_dom_sf"/>
</dbReference>
<organism evidence="1 2">
    <name type="scientific">Bordetella genomosp. 5</name>
    <dbReference type="NCBI Taxonomy" id="1395608"/>
    <lineage>
        <taxon>Bacteria</taxon>
        <taxon>Pseudomonadati</taxon>
        <taxon>Pseudomonadota</taxon>
        <taxon>Betaproteobacteria</taxon>
        <taxon>Burkholderiales</taxon>
        <taxon>Alcaligenaceae</taxon>
        <taxon>Bordetella</taxon>
    </lineage>
</organism>
<evidence type="ECO:0000313" key="2">
    <source>
        <dbReference type="Proteomes" id="UP000216913"/>
    </source>
</evidence>
<accession>A0A261TSK5</accession>
<protein>
    <submittedName>
        <fullName evidence="1">Acyl-CoA dehydrogenase</fullName>
    </submittedName>
</protein>
<proteinExistence type="predicted"/>
<reference evidence="1 2" key="1">
    <citation type="submission" date="2017-05" db="EMBL/GenBank/DDBJ databases">
        <title>Complete and WGS of Bordetella genogroups.</title>
        <authorList>
            <person name="Spilker T."/>
            <person name="LiPuma J."/>
        </authorList>
    </citation>
    <scope>NUCLEOTIDE SEQUENCE [LARGE SCALE GENOMIC DNA]</scope>
    <source>
        <strain evidence="1 2">AU10456</strain>
    </source>
</reference>